<dbReference type="Gene3D" id="3.40.50.2300">
    <property type="match status" value="2"/>
</dbReference>
<organism evidence="7 8">
    <name type="scientific">Rhizobium leguminosarum bv. trifolii</name>
    <dbReference type="NCBI Taxonomy" id="386"/>
    <lineage>
        <taxon>Bacteria</taxon>
        <taxon>Pseudomonadati</taxon>
        <taxon>Pseudomonadota</taxon>
        <taxon>Alphaproteobacteria</taxon>
        <taxon>Hyphomicrobiales</taxon>
        <taxon>Rhizobiaceae</taxon>
        <taxon>Rhizobium/Agrobacterium group</taxon>
        <taxon>Rhizobium</taxon>
    </lineage>
</organism>
<keyword evidence="3" id="KW-0238">DNA-binding</keyword>
<evidence type="ECO:0000313" key="7">
    <source>
        <dbReference type="EMBL" id="RFC01157.1"/>
    </source>
</evidence>
<dbReference type="SUPFAM" id="SSF47413">
    <property type="entry name" value="lambda repressor-like DNA-binding domains"/>
    <property type="match status" value="1"/>
</dbReference>
<evidence type="ECO:0000259" key="6">
    <source>
        <dbReference type="PROSITE" id="PS50943"/>
    </source>
</evidence>
<evidence type="ECO:0000256" key="1">
    <source>
        <dbReference type="ARBA" id="ARBA00022491"/>
    </source>
</evidence>
<keyword evidence="1" id="KW-0678">Repressor</keyword>
<dbReference type="SMART" id="SM00354">
    <property type="entry name" value="HTH_LACI"/>
    <property type="match status" value="1"/>
</dbReference>
<evidence type="ECO:0000259" key="5">
    <source>
        <dbReference type="PROSITE" id="PS50932"/>
    </source>
</evidence>
<accession>A0A3E1BZY1</accession>
<dbReference type="InterPro" id="IPR028082">
    <property type="entry name" value="Peripla_BP_I"/>
</dbReference>
<dbReference type="PANTHER" id="PTHR30146:SF148">
    <property type="entry name" value="HTH-TYPE TRANSCRIPTIONAL REPRESSOR PURR-RELATED"/>
    <property type="match status" value="1"/>
</dbReference>
<dbReference type="InterPro" id="IPR000843">
    <property type="entry name" value="HTH_LacI"/>
</dbReference>
<sequence length="353" mass="38449">MRDRMVSIKDVAALAGVSDRTVSRVVNGEALIRPKTKKKVQKAIETLGYVPNQAARLMRTSRSNVLGLITDVVATTPFSTDIVRGIQDALDDTSYTLLTVNTSADPAKEHRAWQIFREHGIGGVFYVTMFHRDVPPETEFPNTPTVLVNCSAPDQDLPSIVPDDYQGGLNSVRHLVEQGHRKIGYVVLNELILAADLRGRAFVDGLAAAGIDVRKEWIVPGRVGAIFADKLVAFENARRILDNPDRPTAIVCGNDEIALQVYCAATDLGLRVPDDVSIIGFDDFQVITTGITPALTTMALPYRGMGALAVRMLLDIIAGRPPEKMHVEYSCELVVRNSVSPPRLPGARSAISI</sequence>
<dbReference type="InterPro" id="IPR046335">
    <property type="entry name" value="LacI/GalR-like_sensor"/>
</dbReference>
<evidence type="ECO:0000256" key="3">
    <source>
        <dbReference type="ARBA" id="ARBA00023125"/>
    </source>
</evidence>
<evidence type="ECO:0000313" key="8">
    <source>
        <dbReference type="Proteomes" id="UP000256748"/>
    </source>
</evidence>
<gene>
    <name evidence="7" type="ORF">B5K10_02240</name>
</gene>
<dbReference type="PROSITE" id="PS50943">
    <property type="entry name" value="HTH_CROC1"/>
    <property type="match status" value="1"/>
</dbReference>
<dbReference type="PRINTS" id="PR00036">
    <property type="entry name" value="HTHLACI"/>
</dbReference>
<evidence type="ECO:0000256" key="4">
    <source>
        <dbReference type="ARBA" id="ARBA00023163"/>
    </source>
</evidence>
<dbReference type="EMBL" id="NAOO01000001">
    <property type="protein sequence ID" value="RFC01157.1"/>
    <property type="molecule type" value="Genomic_DNA"/>
</dbReference>
<name>A0A3E1BZY1_RHILT</name>
<protein>
    <submittedName>
        <fullName evidence="7">Uncharacterized protein</fullName>
    </submittedName>
</protein>
<dbReference type="CDD" id="cd06288">
    <property type="entry name" value="PBP1_sucrose_transcription_regulator"/>
    <property type="match status" value="1"/>
</dbReference>
<dbReference type="AlphaFoldDB" id="A0A3E1BZY1"/>
<dbReference type="Proteomes" id="UP000256748">
    <property type="component" value="Unassembled WGS sequence"/>
</dbReference>
<dbReference type="Gene3D" id="1.10.260.40">
    <property type="entry name" value="lambda repressor-like DNA-binding domains"/>
    <property type="match status" value="1"/>
</dbReference>
<dbReference type="CDD" id="cd01392">
    <property type="entry name" value="HTH_LacI"/>
    <property type="match status" value="1"/>
</dbReference>
<dbReference type="InterPro" id="IPR001387">
    <property type="entry name" value="Cro/C1-type_HTH"/>
</dbReference>
<dbReference type="PROSITE" id="PS50932">
    <property type="entry name" value="HTH_LACI_2"/>
    <property type="match status" value="1"/>
</dbReference>
<comment type="caution">
    <text evidence="7">The sequence shown here is derived from an EMBL/GenBank/DDBJ whole genome shotgun (WGS) entry which is preliminary data.</text>
</comment>
<dbReference type="GO" id="GO:0003700">
    <property type="term" value="F:DNA-binding transcription factor activity"/>
    <property type="evidence" value="ECO:0007669"/>
    <property type="project" value="TreeGrafter"/>
</dbReference>
<dbReference type="Pfam" id="PF00356">
    <property type="entry name" value="LacI"/>
    <property type="match status" value="1"/>
</dbReference>
<dbReference type="GO" id="GO:0000976">
    <property type="term" value="F:transcription cis-regulatory region binding"/>
    <property type="evidence" value="ECO:0007669"/>
    <property type="project" value="TreeGrafter"/>
</dbReference>
<keyword evidence="4" id="KW-0804">Transcription</keyword>
<feature type="domain" description="HTH lacI-type" evidence="5">
    <location>
        <begin position="6"/>
        <end position="60"/>
    </location>
</feature>
<feature type="domain" description="HTH cro/C1-type" evidence="6">
    <location>
        <begin position="7"/>
        <end position="50"/>
    </location>
</feature>
<dbReference type="PROSITE" id="PS00356">
    <property type="entry name" value="HTH_LACI_1"/>
    <property type="match status" value="1"/>
</dbReference>
<reference evidence="7 8" key="1">
    <citation type="submission" date="2017-03" db="EMBL/GenBank/DDBJ databases">
        <title>Genome analysis of Rhizobial strains effectives or ineffectives for nitrogen fixation isolated from bean seeds.</title>
        <authorList>
            <person name="Peralta H."/>
            <person name="Aguilar-Vera A."/>
            <person name="Mora Y."/>
            <person name="Vargas-Lagunas C."/>
            <person name="Girard L."/>
            <person name="Mora J."/>
        </authorList>
    </citation>
    <scope>NUCLEOTIDE SEQUENCE [LARGE SCALE GENOMIC DNA]</scope>
    <source>
        <strain evidence="7 8">CCGM5</strain>
    </source>
</reference>
<dbReference type="SUPFAM" id="SSF53822">
    <property type="entry name" value="Periplasmic binding protein-like I"/>
    <property type="match status" value="1"/>
</dbReference>
<keyword evidence="2" id="KW-0805">Transcription regulation</keyword>
<dbReference type="PANTHER" id="PTHR30146">
    <property type="entry name" value="LACI-RELATED TRANSCRIPTIONAL REPRESSOR"/>
    <property type="match status" value="1"/>
</dbReference>
<proteinExistence type="predicted"/>
<dbReference type="Pfam" id="PF13377">
    <property type="entry name" value="Peripla_BP_3"/>
    <property type="match status" value="1"/>
</dbReference>
<dbReference type="InterPro" id="IPR010982">
    <property type="entry name" value="Lambda_DNA-bd_dom_sf"/>
</dbReference>
<evidence type="ECO:0000256" key="2">
    <source>
        <dbReference type="ARBA" id="ARBA00023015"/>
    </source>
</evidence>